<reference evidence="2 3" key="1">
    <citation type="submission" date="2019-06" db="EMBL/GenBank/DDBJ databases">
        <title>Sequencing the genomes of 1000 actinobacteria strains.</title>
        <authorList>
            <person name="Klenk H.-P."/>
        </authorList>
    </citation>
    <scope>NUCLEOTIDE SEQUENCE [LARGE SCALE GENOMIC DNA]</scope>
    <source>
        <strain evidence="2 3">DSM 43186</strain>
    </source>
</reference>
<dbReference type="EMBL" id="VFPQ01000001">
    <property type="protein sequence ID" value="TQM76451.1"/>
    <property type="molecule type" value="Genomic_DNA"/>
</dbReference>
<dbReference type="Proteomes" id="UP000319213">
    <property type="component" value="Unassembled WGS sequence"/>
</dbReference>
<organism evidence="2 3">
    <name type="scientific">Thermopolyspora flexuosa</name>
    <dbReference type="NCBI Taxonomy" id="103836"/>
    <lineage>
        <taxon>Bacteria</taxon>
        <taxon>Bacillati</taxon>
        <taxon>Actinomycetota</taxon>
        <taxon>Actinomycetes</taxon>
        <taxon>Streptosporangiales</taxon>
        <taxon>Streptosporangiaceae</taxon>
        <taxon>Thermopolyspora</taxon>
    </lineage>
</organism>
<dbReference type="RefSeq" id="WP_142260332.1">
    <property type="nucleotide sequence ID" value="NZ_BMPV01000001.1"/>
</dbReference>
<evidence type="ECO:0000259" key="1">
    <source>
        <dbReference type="Pfam" id="PF14530"/>
    </source>
</evidence>
<dbReference type="CDD" id="cd00657">
    <property type="entry name" value="Ferritin_like"/>
    <property type="match status" value="1"/>
</dbReference>
<evidence type="ECO:0000313" key="3">
    <source>
        <dbReference type="Proteomes" id="UP000319213"/>
    </source>
</evidence>
<dbReference type="AlphaFoldDB" id="A0A543J0V6"/>
<dbReference type="Pfam" id="PF14530">
    <property type="entry name" value="DUF4439"/>
    <property type="match status" value="1"/>
</dbReference>
<name>A0A543J0V6_9ACTN</name>
<keyword evidence="3" id="KW-1185">Reference proteome</keyword>
<comment type="caution">
    <text evidence="2">The sequence shown here is derived from an EMBL/GenBank/DDBJ whole genome shotgun (WGS) entry which is preliminary data.</text>
</comment>
<dbReference type="SUPFAM" id="SSF47240">
    <property type="entry name" value="Ferritin-like"/>
    <property type="match status" value="1"/>
</dbReference>
<dbReference type="Gene3D" id="1.20.1260.10">
    <property type="match status" value="1"/>
</dbReference>
<gene>
    <name evidence="2" type="ORF">FHX40_3186</name>
</gene>
<dbReference type="OrthoDB" id="3855078at2"/>
<dbReference type="InterPro" id="IPR012347">
    <property type="entry name" value="Ferritin-like"/>
</dbReference>
<sequence>MDALEGLRKALEAEHAAVYAYGVVGARTAGTHRREATAAFDAHRARRDRLRELIVARGGTPAEPAAGYDLPFPVRTAEDCVRLAALVEERVTAAYLELVAVGDATLRDLAATAMQESTTRAYRWRPQIPDFPGWK</sequence>
<protein>
    <submittedName>
        <fullName evidence="2">Uncharacterized protein DUF4439</fullName>
    </submittedName>
</protein>
<evidence type="ECO:0000313" key="2">
    <source>
        <dbReference type="EMBL" id="TQM76451.1"/>
    </source>
</evidence>
<dbReference type="InterPro" id="IPR009078">
    <property type="entry name" value="Ferritin-like_SF"/>
</dbReference>
<feature type="domain" description="DUF4439" evidence="1">
    <location>
        <begin position="7"/>
        <end position="134"/>
    </location>
</feature>
<accession>A0A543J0V6</accession>
<proteinExistence type="predicted"/>
<dbReference type="InterPro" id="IPR029447">
    <property type="entry name" value="DUF4439"/>
</dbReference>